<dbReference type="EMBL" id="AE014074">
    <property type="protein sequence ID" value="AAM79865.1"/>
    <property type="molecule type" value="Genomic_DNA"/>
</dbReference>
<dbReference type="Proteomes" id="UP000000564">
    <property type="component" value="Chromosome"/>
</dbReference>
<dbReference type="AlphaFoldDB" id="A0A0H2UVQ4"/>
<sequence length="84" mass="10089">MTLHNFSSFRNDSFIIARRRNYTDRKENHMRPKRYPYSGKKNRKAKDISLKLMSKEELSDFSRQIAEATRDSVEPFREPQSMMS</sequence>
<proteinExistence type="predicted"/>
<dbReference type="HOGENOM" id="CLU_2526157_0_0_9"/>
<reference evidence="2 3" key="1">
    <citation type="journal article" date="2002" name="Proc. Natl. Acad. Sci. U.S.A.">
        <title>Genome sequence of a serotype M3 strain of group A Streptococcus: phage-encoded toxins, the high-virulence phenotype, and clone emergence.</title>
        <authorList>
            <person name="Beres S.B."/>
            <person name="Sylva G.L."/>
            <person name="Barbian K.D."/>
            <person name="Lei B."/>
            <person name="Hoff J.S."/>
            <person name="Mammarella N.D."/>
            <person name="Liu M.Y."/>
            <person name="Smoot J.C."/>
            <person name="Porcella S.F."/>
            <person name="Parkins L.D."/>
            <person name="Campbell D.S."/>
            <person name="Smith T.M."/>
            <person name="McCormick J.K."/>
            <person name="Leung D.Y."/>
            <person name="Schlievert P.M."/>
            <person name="Musser J.M."/>
        </authorList>
    </citation>
    <scope>NUCLEOTIDE SEQUENCE [LARGE SCALE GENOMIC DNA]</scope>
    <source>
        <strain evidence="3">ATCC BAA-595 / MGAS315</strain>
    </source>
</reference>
<evidence type="ECO:0000313" key="3">
    <source>
        <dbReference type="Proteomes" id="UP000000564"/>
    </source>
</evidence>
<accession>A0A0H2UVQ4</accession>
<organism evidence="2 3">
    <name type="scientific">Streptococcus pyogenes serotype M3 (strain ATCC BAA-595 / MGAS315)</name>
    <dbReference type="NCBI Taxonomy" id="198466"/>
    <lineage>
        <taxon>Bacteria</taxon>
        <taxon>Bacillati</taxon>
        <taxon>Bacillota</taxon>
        <taxon>Bacilli</taxon>
        <taxon>Lactobacillales</taxon>
        <taxon>Streptococcaceae</taxon>
        <taxon>Streptococcus</taxon>
    </lineage>
</organism>
<name>A0A0H2UVQ4_STRP3</name>
<gene>
    <name evidence="2" type="ordered locus">SpyM3_1258</name>
</gene>
<protein>
    <submittedName>
        <fullName evidence="2">Uncharacterized protein</fullName>
    </submittedName>
</protein>
<evidence type="ECO:0000313" key="2">
    <source>
        <dbReference type="EMBL" id="AAM79865.1"/>
    </source>
</evidence>
<feature type="region of interest" description="Disordered" evidence="1">
    <location>
        <begin position="23"/>
        <end position="45"/>
    </location>
</feature>
<dbReference type="KEGG" id="spg:SpyM3_1258"/>
<evidence type="ECO:0000256" key="1">
    <source>
        <dbReference type="SAM" id="MobiDB-lite"/>
    </source>
</evidence>